<dbReference type="EMBL" id="JAPWTK010000008">
    <property type="protein sequence ID" value="KAJ8960537.1"/>
    <property type="molecule type" value="Genomic_DNA"/>
</dbReference>
<proteinExistence type="inferred from homology"/>
<gene>
    <name evidence="2" type="ORF">NQ318_013825</name>
</gene>
<comment type="caution">
    <text evidence="2">The sequence shown here is derived from an EMBL/GenBank/DDBJ whole genome shotgun (WGS) entry which is preliminary data.</text>
</comment>
<evidence type="ECO:0000313" key="3">
    <source>
        <dbReference type="Proteomes" id="UP001162162"/>
    </source>
</evidence>
<dbReference type="Pfam" id="PF07065">
    <property type="entry name" value="D123"/>
    <property type="match status" value="1"/>
</dbReference>
<reference evidence="2" key="1">
    <citation type="journal article" date="2023" name="Insect Mol. Biol.">
        <title>Genome sequencing provides insights into the evolution of gene families encoding plant cell wall-degrading enzymes in longhorned beetles.</title>
        <authorList>
            <person name="Shin N.R."/>
            <person name="Okamura Y."/>
            <person name="Kirsch R."/>
            <person name="Pauchet Y."/>
        </authorList>
    </citation>
    <scope>NUCLEOTIDE SEQUENCE</scope>
    <source>
        <strain evidence="2">AMC_N1</strain>
    </source>
</reference>
<dbReference type="Proteomes" id="UP001162162">
    <property type="component" value="Unassembled WGS sequence"/>
</dbReference>
<sequence>MLETQDFRDFSISSWYDLFKHVSLRTFIIELPENLIEKLSTGESDIDVEDFPTDFRDNLKNALNALNRNAFVKDNWHAPTDARMFSFGNTLKVTNVEDILLYFTTSGIIQEDLSSTRGLPFCLALKKWINIHPAAEFRCIVINNVLRGVTPRDWPTYYAHFKEEGPQIIENLSQFYNENVKLKFPRKSYVFDVVLSYPDKPFVLDFGPLNSKTNLYAFSWKEIQPLLSKDVPEDMAPVFRYIESDIGIMDEGRRLK</sequence>
<dbReference type="InterPro" id="IPR009772">
    <property type="entry name" value="CDC123"/>
</dbReference>
<evidence type="ECO:0008006" key="4">
    <source>
        <dbReference type="Google" id="ProtNLM"/>
    </source>
</evidence>
<protein>
    <recommendedName>
        <fullName evidence="4">Cell division cycle protein 123 homolog</fullName>
    </recommendedName>
</protein>
<organism evidence="2 3">
    <name type="scientific">Aromia moschata</name>
    <dbReference type="NCBI Taxonomy" id="1265417"/>
    <lineage>
        <taxon>Eukaryota</taxon>
        <taxon>Metazoa</taxon>
        <taxon>Ecdysozoa</taxon>
        <taxon>Arthropoda</taxon>
        <taxon>Hexapoda</taxon>
        <taxon>Insecta</taxon>
        <taxon>Pterygota</taxon>
        <taxon>Neoptera</taxon>
        <taxon>Endopterygota</taxon>
        <taxon>Coleoptera</taxon>
        <taxon>Polyphaga</taxon>
        <taxon>Cucujiformia</taxon>
        <taxon>Chrysomeloidea</taxon>
        <taxon>Cerambycidae</taxon>
        <taxon>Cerambycinae</taxon>
        <taxon>Callichromatini</taxon>
        <taxon>Aromia</taxon>
    </lineage>
</organism>
<dbReference type="GO" id="GO:0005737">
    <property type="term" value="C:cytoplasm"/>
    <property type="evidence" value="ECO:0007669"/>
    <property type="project" value="TreeGrafter"/>
</dbReference>
<comment type="similarity">
    <text evidence="1">Belongs to the CDC123 family.</text>
</comment>
<evidence type="ECO:0000256" key="1">
    <source>
        <dbReference type="ARBA" id="ARBA00011047"/>
    </source>
</evidence>
<keyword evidence="3" id="KW-1185">Reference proteome</keyword>
<dbReference type="PANTHER" id="PTHR15323">
    <property type="entry name" value="D123 PROTEIN"/>
    <property type="match status" value="1"/>
</dbReference>
<name>A0AAV8ZAN2_9CUCU</name>
<evidence type="ECO:0000313" key="2">
    <source>
        <dbReference type="EMBL" id="KAJ8960537.1"/>
    </source>
</evidence>
<dbReference type="AlphaFoldDB" id="A0AAV8ZAN2"/>
<dbReference type="PANTHER" id="PTHR15323:SF6">
    <property type="entry name" value="CELL DIVISION CYCLE PROTEIN 123 HOMOLOG"/>
    <property type="match status" value="1"/>
</dbReference>
<accession>A0AAV8ZAN2</accession>